<feature type="signal peptide" evidence="2">
    <location>
        <begin position="1"/>
        <end position="20"/>
    </location>
</feature>
<evidence type="ECO:0000256" key="2">
    <source>
        <dbReference type="SAM" id="SignalP"/>
    </source>
</evidence>
<keyword evidence="2" id="KW-0732">Signal</keyword>
<dbReference type="EMBL" id="CP069037">
    <property type="protein sequence ID" value="QRD03700.1"/>
    <property type="molecule type" value="Genomic_DNA"/>
</dbReference>
<feature type="region of interest" description="Disordered" evidence="1">
    <location>
        <begin position="102"/>
        <end position="257"/>
    </location>
</feature>
<keyword evidence="4" id="KW-1185">Reference proteome</keyword>
<name>A0A7U2FIC6_PHANO</name>
<dbReference type="Proteomes" id="UP000663193">
    <property type="component" value="Chromosome 15"/>
</dbReference>
<feature type="chain" id="PRO_5030924146" evidence="2">
    <location>
        <begin position="21"/>
        <end position="257"/>
    </location>
</feature>
<organism evidence="3 4">
    <name type="scientific">Phaeosphaeria nodorum (strain SN15 / ATCC MYA-4574 / FGSC 10173)</name>
    <name type="common">Glume blotch fungus</name>
    <name type="synonym">Parastagonospora nodorum</name>
    <dbReference type="NCBI Taxonomy" id="321614"/>
    <lineage>
        <taxon>Eukaryota</taxon>
        <taxon>Fungi</taxon>
        <taxon>Dikarya</taxon>
        <taxon>Ascomycota</taxon>
        <taxon>Pezizomycotina</taxon>
        <taxon>Dothideomycetes</taxon>
        <taxon>Pleosporomycetidae</taxon>
        <taxon>Pleosporales</taxon>
        <taxon>Pleosporineae</taxon>
        <taxon>Phaeosphaeriaceae</taxon>
        <taxon>Parastagonospora</taxon>
    </lineage>
</organism>
<evidence type="ECO:0000313" key="4">
    <source>
        <dbReference type="Proteomes" id="UP000663193"/>
    </source>
</evidence>
<feature type="compositionally biased region" description="Basic and acidic residues" evidence="1">
    <location>
        <begin position="237"/>
        <end position="257"/>
    </location>
</feature>
<feature type="compositionally biased region" description="Basic residues" evidence="1">
    <location>
        <begin position="180"/>
        <end position="216"/>
    </location>
</feature>
<dbReference type="OrthoDB" id="5427732at2759"/>
<protein>
    <submittedName>
        <fullName evidence="3">Uncharacterized protein</fullName>
    </submittedName>
</protein>
<dbReference type="AlphaFoldDB" id="A0A7U2FIC6"/>
<reference evidence="4" key="1">
    <citation type="journal article" date="2021" name="BMC Genomics">
        <title>Chromosome-level genome assembly and manually-curated proteome of model necrotroph Parastagonospora nodorum Sn15 reveals a genome-wide trove of candidate effector homologs, and redundancy of virulence-related functions within an accessory chromosome.</title>
        <authorList>
            <person name="Bertazzoni S."/>
            <person name="Jones D.A.B."/>
            <person name="Phan H.T."/>
            <person name="Tan K.-C."/>
            <person name="Hane J.K."/>
        </authorList>
    </citation>
    <scope>NUCLEOTIDE SEQUENCE [LARGE SCALE GENOMIC DNA]</scope>
    <source>
        <strain evidence="4">SN15 / ATCC MYA-4574 / FGSC 10173)</strain>
    </source>
</reference>
<evidence type="ECO:0000256" key="1">
    <source>
        <dbReference type="SAM" id="MobiDB-lite"/>
    </source>
</evidence>
<dbReference type="VEuPathDB" id="FungiDB:JI435_160080"/>
<feature type="compositionally biased region" description="Low complexity" evidence="1">
    <location>
        <begin position="118"/>
        <end position="128"/>
    </location>
</feature>
<gene>
    <name evidence="3" type="ORF">JI435_160080</name>
</gene>
<proteinExistence type="predicted"/>
<sequence length="257" mass="29674">MLSFSRLAVLALPLFGTVFAEEPASPTKDAAQPNSIYSSAQEAFHDLLNALPEESLQAALSGLKDFQKGVFESHHRGVEQVHDKNPALATKLIVAAVQDLKKRQTPSNGTSASPPPQSSAQPPSKAAPRPSPGLQRRCSHLQRPSRRDDHHRPRRHHPRPANHDQRPRPNRRPNNLRPLASHRLRPRHHCPHKRCRRTRHHHREPPRRRPHNHRLCRPRERHYVRGAIRAHARRSAHRDGRQRQDVFDHLHPRRRQD</sequence>
<feature type="compositionally biased region" description="Basic residues" evidence="1">
    <location>
        <begin position="224"/>
        <end position="236"/>
    </location>
</feature>
<evidence type="ECO:0000313" key="3">
    <source>
        <dbReference type="EMBL" id="QRD03700.1"/>
    </source>
</evidence>
<accession>A0A7U2FIC6</accession>